<proteinExistence type="predicted"/>
<dbReference type="PANTHER" id="PTHR39184:SF1">
    <property type="entry name" value="PBSX PHAGE TERMINASE LARGE SUBUNIT"/>
    <property type="match status" value="1"/>
</dbReference>
<evidence type="ECO:0000313" key="2">
    <source>
        <dbReference type="EMBL" id="DAF51686.1"/>
    </source>
</evidence>
<dbReference type="InterPro" id="IPR052380">
    <property type="entry name" value="Viral_DNA_packaging_terminase"/>
</dbReference>
<organism evidence="2">
    <name type="scientific">Myoviridae sp. ctgEf1</name>
    <dbReference type="NCBI Taxonomy" id="2827699"/>
    <lineage>
        <taxon>Viruses</taxon>
        <taxon>Duplodnaviria</taxon>
        <taxon>Heunggongvirae</taxon>
        <taxon>Uroviricota</taxon>
        <taxon>Caudoviricetes</taxon>
    </lineage>
</organism>
<dbReference type="PANTHER" id="PTHR39184">
    <property type="match status" value="1"/>
</dbReference>
<sequence>MEIIRKRVKVPIEFKPLFEENKWRNLVFYGGRSSGKSHDVALSQVLRSREKRLKFLNCREFQNSIKDSTHALVKAIIFEYGFETEFIITNDSIKHKRTESEWIFKGLHDNVESLKSIPNIDEAWVEEASTVTKRSITLLKNTVRKDNSRLIFTFNRDTERDPVYVEYVIKKPEKTYAIKVNYDVLEKNGLFPDVMRIEMENDKKNNPQEFAHTWLGEPLSQIENAILSRDRVLNAMDREIEDDGEVQIGVDVARLGDDRSVLWKRKGLKTIDFKIYEKLRTNELVEKIEQFAQLDKEVLIKIDDTGVGGGVTDQLLAKNYNVQGINFAQKAVNDDKYPNWISEAWFHLQEVIDEIRLPNNTDLLQELTTRTWNMDKKGKRAVESKGDYKKRGNRSPDLADACILCYYTPPKPKPIVYAGVR</sequence>
<name>A0A8S5SL47_9CAUD</name>
<reference evidence="2" key="1">
    <citation type="journal article" date="2021" name="Proc. Natl. Acad. Sci. U.S.A.">
        <title>A Catalog of Tens of Thousands of Viruses from Human Metagenomes Reveals Hidden Associations with Chronic Diseases.</title>
        <authorList>
            <person name="Tisza M.J."/>
            <person name="Buck C.B."/>
        </authorList>
    </citation>
    <scope>NUCLEOTIDE SEQUENCE</scope>
    <source>
        <strain evidence="2">CtgEf1</strain>
    </source>
</reference>
<dbReference type="Gene3D" id="3.30.420.240">
    <property type="match status" value="1"/>
</dbReference>
<dbReference type="InterPro" id="IPR035412">
    <property type="entry name" value="Terminase_L_N"/>
</dbReference>
<dbReference type="Gene3D" id="3.40.50.300">
    <property type="entry name" value="P-loop containing nucleotide triphosphate hydrolases"/>
    <property type="match status" value="1"/>
</dbReference>
<dbReference type="InterPro" id="IPR006437">
    <property type="entry name" value="Phage_terminase_lsu"/>
</dbReference>
<protein>
    <submittedName>
        <fullName evidence="2">Large terminase</fullName>
    </submittedName>
</protein>
<dbReference type="Pfam" id="PF04466">
    <property type="entry name" value="Terminase_3"/>
    <property type="match status" value="1"/>
</dbReference>
<dbReference type="NCBIfam" id="TIGR01547">
    <property type="entry name" value="phage_term_2"/>
    <property type="match status" value="1"/>
</dbReference>
<accession>A0A8S5SL47</accession>
<dbReference type="InterPro" id="IPR027417">
    <property type="entry name" value="P-loop_NTPase"/>
</dbReference>
<evidence type="ECO:0000259" key="1">
    <source>
        <dbReference type="Pfam" id="PF04466"/>
    </source>
</evidence>
<feature type="domain" description="Phage terminase large subunit N-terminal" evidence="1">
    <location>
        <begin position="27"/>
        <end position="217"/>
    </location>
</feature>
<dbReference type="EMBL" id="BK032620">
    <property type="protein sequence ID" value="DAF51686.1"/>
    <property type="molecule type" value="Genomic_DNA"/>
</dbReference>